<evidence type="ECO:0000256" key="4">
    <source>
        <dbReference type="ARBA" id="ARBA00022525"/>
    </source>
</evidence>
<keyword evidence="5 10" id="KW-0732">Signal</keyword>
<keyword evidence="4" id="KW-0964">Secreted</keyword>
<comment type="caution">
    <text evidence="11">The sequence shown here is derived from an EMBL/GenBank/DDBJ whole genome shotgun (WGS) entry which is preliminary data.</text>
</comment>
<comment type="similarity">
    <text evidence="3 10">Belongs to the glycosyl hydrolase 75 family.</text>
</comment>
<dbReference type="EC" id="3.2.1.132" evidence="10"/>
<evidence type="ECO:0000256" key="9">
    <source>
        <dbReference type="ARBA" id="ARBA00023326"/>
    </source>
</evidence>
<dbReference type="EMBL" id="JAPCWZ010000003">
    <property type="protein sequence ID" value="KAK8873591.1"/>
    <property type="molecule type" value="Genomic_DNA"/>
</dbReference>
<evidence type="ECO:0000256" key="7">
    <source>
        <dbReference type="ARBA" id="ARBA00023277"/>
    </source>
</evidence>
<reference evidence="11 12" key="1">
    <citation type="journal article" date="2024" name="IMA Fungus">
        <title>Apiospora arundinis, a panoply of carbohydrate-active enzymes and secondary metabolites.</title>
        <authorList>
            <person name="Sorensen T."/>
            <person name="Petersen C."/>
            <person name="Muurmann A.T."/>
            <person name="Christiansen J.V."/>
            <person name="Brundto M.L."/>
            <person name="Overgaard C.K."/>
            <person name="Boysen A.T."/>
            <person name="Wollenberg R.D."/>
            <person name="Larsen T.O."/>
            <person name="Sorensen J.L."/>
            <person name="Nielsen K.L."/>
            <person name="Sondergaard T.E."/>
        </authorList>
    </citation>
    <scope>NUCLEOTIDE SEQUENCE [LARGE SCALE GENOMIC DNA]</scope>
    <source>
        <strain evidence="11 12">AAU 773</strain>
    </source>
</reference>
<keyword evidence="7" id="KW-0119">Carbohydrate metabolism</keyword>
<evidence type="ECO:0000256" key="3">
    <source>
        <dbReference type="ARBA" id="ARBA00007799"/>
    </source>
</evidence>
<dbReference type="Pfam" id="PF07335">
    <property type="entry name" value="Glyco_hydro_75"/>
    <property type="match status" value="1"/>
</dbReference>
<comment type="catalytic activity">
    <reaction evidence="1 10">
        <text>Endohydrolysis of beta-(1-&gt;4)-linkages between D-glucosamine residues in a partly acetylated chitosan.</text>
        <dbReference type="EC" id="3.2.1.132"/>
    </reaction>
</comment>
<keyword evidence="12" id="KW-1185">Reference proteome</keyword>
<evidence type="ECO:0000256" key="2">
    <source>
        <dbReference type="ARBA" id="ARBA00004613"/>
    </source>
</evidence>
<accession>A0ABR2J7D0</accession>
<evidence type="ECO:0000256" key="1">
    <source>
        <dbReference type="ARBA" id="ARBA00000405"/>
    </source>
</evidence>
<comment type="function">
    <text evidence="10">Chitosanase catalyzing the endo-type cleavage of chitosan, the deacylated form of chitin. Chitosanase may be crucial in the degradation of the deacetylated portion of chitin in the fungal cell wall.</text>
</comment>
<keyword evidence="8 10" id="KW-0326">Glycosidase</keyword>
<name>A0ABR2J7D0_9PEZI</name>
<comment type="subcellular location">
    <subcellularLocation>
        <location evidence="2 10">Secreted</location>
    </subcellularLocation>
</comment>
<dbReference type="PANTHER" id="PTHR42061:SF6">
    <property type="entry name" value="ENDO-CHITOSANASE"/>
    <property type="match status" value="1"/>
</dbReference>
<evidence type="ECO:0000313" key="12">
    <source>
        <dbReference type="Proteomes" id="UP001390339"/>
    </source>
</evidence>
<dbReference type="InterPro" id="IPR009939">
    <property type="entry name" value="Chitosanase_fungal"/>
</dbReference>
<evidence type="ECO:0000256" key="8">
    <source>
        <dbReference type="ARBA" id="ARBA00023295"/>
    </source>
</evidence>
<dbReference type="PANTHER" id="PTHR42061">
    <property type="entry name" value="ENDO-CHITOSANASE"/>
    <property type="match status" value="1"/>
</dbReference>
<sequence>MLSQTTLQLLATSLAMAPVATARDVPTNVRNFYNTIVGQGQCSNKLASGFTAKDGGPSDYAYCQDKSNVIYIQGTKGRLADMDIDCDGRQGGPADDGRCGKSQDTQSITSFADTVRGYNKGISDLDAKIHPYVVFGNSGSKSGWKTFDPKAHGIQPLSVMAVVCGNKLIYGIWGDENGDDGPKPMVGEASISLATACYGKSITGNNGHDETDVLYIAFPGSEAVPGANGANWAATSYDAFEKSIQAKGDQLIQRLGGSSGGGGGSPTTPTCSWAGHCLGDQCKNENDCDQDWTCKNGKCSA</sequence>
<feature type="chain" id="PRO_5045001457" description="Endo-chitosanase" evidence="10">
    <location>
        <begin position="23"/>
        <end position="301"/>
    </location>
</feature>
<evidence type="ECO:0000256" key="10">
    <source>
        <dbReference type="RuleBase" id="RU361208"/>
    </source>
</evidence>
<dbReference type="Proteomes" id="UP001390339">
    <property type="component" value="Unassembled WGS sequence"/>
</dbReference>
<feature type="signal peptide" evidence="10">
    <location>
        <begin position="1"/>
        <end position="22"/>
    </location>
</feature>
<gene>
    <name evidence="11" type="ORF">PGQ11_004105</name>
</gene>
<evidence type="ECO:0000256" key="5">
    <source>
        <dbReference type="ARBA" id="ARBA00022729"/>
    </source>
</evidence>
<keyword evidence="6 10" id="KW-0378">Hydrolase</keyword>
<evidence type="ECO:0000313" key="11">
    <source>
        <dbReference type="EMBL" id="KAK8873591.1"/>
    </source>
</evidence>
<proteinExistence type="inferred from homology"/>
<evidence type="ECO:0000256" key="6">
    <source>
        <dbReference type="ARBA" id="ARBA00022801"/>
    </source>
</evidence>
<keyword evidence="9 10" id="KW-0624">Polysaccharide degradation</keyword>
<organism evidence="11 12">
    <name type="scientific">Apiospora arundinis</name>
    <dbReference type="NCBI Taxonomy" id="335852"/>
    <lineage>
        <taxon>Eukaryota</taxon>
        <taxon>Fungi</taxon>
        <taxon>Dikarya</taxon>
        <taxon>Ascomycota</taxon>
        <taxon>Pezizomycotina</taxon>
        <taxon>Sordariomycetes</taxon>
        <taxon>Xylariomycetidae</taxon>
        <taxon>Amphisphaeriales</taxon>
        <taxon>Apiosporaceae</taxon>
        <taxon>Apiospora</taxon>
    </lineage>
</organism>
<protein>
    <recommendedName>
        <fullName evidence="10">Endo-chitosanase</fullName>
        <ecNumber evidence="10">3.2.1.132</ecNumber>
    </recommendedName>
</protein>